<dbReference type="GO" id="GO:0017000">
    <property type="term" value="P:antibiotic biosynthetic process"/>
    <property type="evidence" value="ECO:0007669"/>
    <property type="project" value="UniProtKB-ARBA"/>
</dbReference>
<accession>A0A9X2LI97</accession>
<evidence type="ECO:0000256" key="1">
    <source>
        <dbReference type="ARBA" id="ARBA00022450"/>
    </source>
</evidence>
<evidence type="ECO:0000313" key="4">
    <source>
        <dbReference type="EMBL" id="MCQ8771829.1"/>
    </source>
</evidence>
<dbReference type="RefSeq" id="WP_168094289.1">
    <property type="nucleotide sequence ID" value="NZ_JAATER010000234.1"/>
</dbReference>
<dbReference type="EMBL" id="JANIID010000016">
    <property type="protein sequence ID" value="MCQ8771829.1"/>
    <property type="molecule type" value="Genomic_DNA"/>
</dbReference>
<dbReference type="InterPro" id="IPR009081">
    <property type="entry name" value="PP-bd_ACP"/>
</dbReference>
<keyword evidence="2" id="KW-0597">Phosphoprotein</keyword>
<evidence type="ECO:0000256" key="2">
    <source>
        <dbReference type="ARBA" id="ARBA00022553"/>
    </source>
</evidence>
<evidence type="ECO:0000313" key="5">
    <source>
        <dbReference type="Proteomes" id="UP001142374"/>
    </source>
</evidence>
<keyword evidence="1" id="KW-0596">Phosphopantetheine</keyword>
<dbReference type="InterPro" id="IPR036736">
    <property type="entry name" value="ACP-like_sf"/>
</dbReference>
<evidence type="ECO:0000259" key="3">
    <source>
        <dbReference type="PROSITE" id="PS50075"/>
    </source>
</evidence>
<dbReference type="Proteomes" id="UP001142374">
    <property type="component" value="Unassembled WGS sequence"/>
</dbReference>
<keyword evidence="5" id="KW-1185">Reference proteome</keyword>
<dbReference type="PANTHER" id="PTHR44845:SF6">
    <property type="entry name" value="BETA-ALANINE-ACTIVATING ENZYME"/>
    <property type="match status" value="1"/>
</dbReference>
<dbReference type="PANTHER" id="PTHR44845">
    <property type="entry name" value="CARRIER DOMAIN-CONTAINING PROTEIN"/>
    <property type="match status" value="1"/>
</dbReference>
<name>A0A9X2LI97_9ACTN</name>
<feature type="domain" description="Carrier" evidence="3">
    <location>
        <begin position="3"/>
        <end position="78"/>
    </location>
</feature>
<protein>
    <submittedName>
        <fullName evidence="4">Acyl carrier protein</fullName>
    </submittedName>
</protein>
<dbReference type="SMART" id="SM00823">
    <property type="entry name" value="PKS_PP"/>
    <property type="match status" value="1"/>
</dbReference>
<proteinExistence type="predicted"/>
<dbReference type="Gene3D" id="1.10.1200.10">
    <property type="entry name" value="ACP-like"/>
    <property type="match status" value="1"/>
</dbReference>
<dbReference type="GO" id="GO:0031177">
    <property type="term" value="F:phosphopantetheine binding"/>
    <property type="evidence" value="ECO:0007669"/>
    <property type="project" value="InterPro"/>
</dbReference>
<dbReference type="PROSITE" id="PS50075">
    <property type="entry name" value="CARRIER"/>
    <property type="match status" value="1"/>
</dbReference>
<reference evidence="4" key="1">
    <citation type="submission" date="2022-06" db="EMBL/GenBank/DDBJ databases">
        <title>WGS of actinobacteria.</title>
        <authorList>
            <person name="Thawai C."/>
        </authorList>
    </citation>
    <scope>NUCLEOTIDE SEQUENCE</scope>
    <source>
        <strain evidence="4">AA8</strain>
    </source>
</reference>
<gene>
    <name evidence="4" type="ORF">NQU55_18960</name>
</gene>
<dbReference type="SUPFAM" id="SSF47336">
    <property type="entry name" value="ACP-like"/>
    <property type="match status" value="1"/>
</dbReference>
<comment type="caution">
    <text evidence="4">The sequence shown here is derived from an EMBL/GenBank/DDBJ whole genome shotgun (WGS) entry which is preliminary data.</text>
</comment>
<dbReference type="AlphaFoldDB" id="A0A9X2LI97"/>
<organism evidence="4 5">
    <name type="scientific">Streptomyces telluris</name>
    <dbReference type="NCBI Taxonomy" id="2720021"/>
    <lineage>
        <taxon>Bacteria</taxon>
        <taxon>Bacillati</taxon>
        <taxon>Actinomycetota</taxon>
        <taxon>Actinomycetes</taxon>
        <taxon>Kitasatosporales</taxon>
        <taxon>Streptomycetaceae</taxon>
        <taxon>Streptomyces</taxon>
    </lineage>
</organism>
<sequence length="102" mass="10986">MSTAAHDLLDEIRLIWAEVLDQEDVPVDENFFEAGGDSLLFIVLLERINRLTGREIEAAELFDHSTVEAQAEFLAGLAVPGAGADAADDAAEGRGRLLARGH</sequence>
<dbReference type="Pfam" id="PF00550">
    <property type="entry name" value="PP-binding"/>
    <property type="match status" value="1"/>
</dbReference>
<dbReference type="InterPro" id="IPR020806">
    <property type="entry name" value="PKS_PP-bd"/>
</dbReference>